<name>N1U5H7_9LEPT</name>
<organism evidence="2 3">
    <name type="scientific">Leptospira weilii str. Ecochallenge</name>
    <dbReference type="NCBI Taxonomy" id="1049986"/>
    <lineage>
        <taxon>Bacteria</taxon>
        <taxon>Pseudomonadati</taxon>
        <taxon>Spirochaetota</taxon>
        <taxon>Spirochaetia</taxon>
        <taxon>Leptospirales</taxon>
        <taxon>Leptospiraceae</taxon>
        <taxon>Leptospira</taxon>
    </lineage>
</organism>
<feature type="transmembrane region" description="Helical" evidence="1">
    <location>
        <begin position="12"/>
        <end position="32"/>
    </location>
</feature>
<evidence type="ECO:0000256" key="1">
    <source>
        <dbReference type="SAM" id="Phobius"/>
    </source>
</evidence>
<accession>N1U5H7</accession>
<proteinExistence type="predicted"/>
<reference evidence="2 3" key="1">
    <citation type="submission" date="2013-02" db="EMBL/GenBank/DDBJ databases">
        <authorList>
            <person name="Harkins D.M."/>
            <person name="Durkin A.S."/>
            <person name="Brinkac L.M."/>
            <person name="Haft D.H."/>
            <person name="Selengut J.D."/>
            <person name="Sanka R."/>
            <person name="DePew J."/>
            <person name="Purushe J."/>
            <person name="Haake D.A."/>
            <person name="Matsunaga J."/>
            <person name="Vinetz J.M."/>
            <person name="Sutton G.G."/>
            <person name="Nierman W.C."/>
            <person name="Fouts D.E."/>
        </authorList>
    </citation>
    <scope>NUCLEOTIDE SEQUENCE [LARGE SCALE GENOMIC DNA]</scope>
    <source>
        <strain evidence="2 3">Ecochallenge</strain>
    </source>
</reference>
<gene>
    <name evidence="2" type="ORF">LEP1GSC043_0919</name>
</gene>
<keyword evidence="1" id="KW-0812">Transmembrane</keyword>
<dbReference type="AlphaFoldDB" id="N1U5H7"/>
<protein>
    <submittedName>
        <fullName evidence="2">Uncharacterized protein</fullName>
    </submittedName>
</protein>
<dbReference type="Proteomes" id="UP000012249">
    <property type="component" value="Unassembled WGS sequence"/>
</dbReference>
<comment type="caution">
    <text evidence="2">The sequence shown here is derived from an EMBL/GenBank/DDBJ whole genome shotgun (WGS) entry which is preliminary data.</text>
</comment>
<dbReference type="EMBL" id="AHMI02000178">
    <property type="protein sequence ID" value="EMY14277.1"/>
    <property type="molecule type" value="Genomic_DNA"/>
</dbReference>
<keyword evidence="1" id="KW-0472">Membrane</keyword>
<evidence type="ECO:0000313" key="3">
    <source>
        <dbReference type="Proteomes" id="UP000012249"/>
    </source>
</evidence>
<evidence type="ECO:0000313" key="2">
    <source>
        <dbReference type="EMBL" id="EMY14277.1"/>
    </source>
</evidence>
<keyword evidence="1" id="KW-1133">Transmembrane helix</keyword>
<sequence>MKIFKLQRRHFLPMVKILIGATLASFSIYIIYCVYKAGIVTALLAAPQPIVRNEVLDLNHSLWKQSYNQEIPIVESEKPPSYSSVFSVQPERYLCAAPTGENISSSQYDKTEVCFLKLSAEDANWIRQKFANVPPGKLLDRNDEWERSWNQVGLGRPVLHNNPLEEMFDDGEEEHMTTGVIFLKWVTLRFLINQVNPNDLIHYSERGASFLVSSKTKKGLYFIPYNPTIPNQAHVPECSSMFSCSRTEYYIPLQGNFLFLIKEFHSHWAGVI</sequence>